<dbReference type="InterPro" id="IPR014729">
    <property type="entry name" value="Rossmann-like_a/b/a_fold"/>
</dbReference>
<dbReference type="Gene3D" id="3.40.50.620">
    <property type="entry name" value="HUPs"/>
    <property type="match status" value="1"/>
</dbReference>
<dbReference type="UniPathway" id="UPA00277">
    <property type="reaction ID" value="UER00407"/>
</dbReference>
<dbReference type="PANTHER" id="PTHR22749">
    <property type="entry name" value="RIBOFLAVIN KINASE/FMN ADENYLYLTRANSFERASE"/>
    <property type="match status" value="1"/>
</dbReference>
<dbReference type="InterPro" id="IPR015865">
    <property type="entry name" value="Riboflavin_kinase_bac/euk"/>
</dbReference>
<dbReference type="Pfam" id="PF01687">
    <property type="entry name" value="Flavokinase"/>
    <property type="match status" value="1"/>
</dbReference>
<sequence length="319" mass="34241">MRLFTDLAELPAELAPSAITVGKFDGVHRGHRWLLSRLVDEASARGLEPVAVTFDRHPLSLITPGVEPEPITSLGQKIDLLAETGLGSTIVLPFDDTLAGMSPEAFVRDLLVGTLRMRLIVVGQDFRFGAKGAGDVALLRELAASCGFEIVIADDEMAEDERSHAERRASSTWVRELLAAGEVRAAAEVLGHNHTVTGEVVHGAKRGRELGFPTANLSPELEGLIPADGVYAGWFRGGDLSAPAAISIGNNPTFDGVPRKQVEAHLIGETVDLYGLIARVEFVERIRGMEKFDSIEALKERMSLDVVEAAETLGGSYAV</sequence>
<dbReference type="FunFam" id="3.40.50.620:FF:000021">
    <property type="entry name" value="Riboflavin biosynthesis protein"/>
    <property type="match status" value="1"/>
</dbReference>
<dbReference type="InterPro" id="IPR023468">
    <property type="entry name" value="Riboflavin_kinase"/>
</dbReference>
<name>A0A7J5B743_9MICO</name>
<comment type="caution">
    <text evidence="17">The sequence shown here is derived from an EMBL/GenBank/DDBJ whole genome shotgun (WGS) entry which is preliminary data.</text>
</comment>
<dbReference type="InterPro" id="IPR015864">
    <property type="entry name" value="FAD_synthase"/>
</dbReference>
<keyword evidence="18" id="KW-1185">Reference proteome</keyword>
<dbReference type="GO" id="GO:0008531">
    <property type="term" value="F:riboflavin kinase activity"/>
    <property type="evidence" value="ECO:0007669"/>
    <property type="project" value="UniProtKB-UniRule"/>
</dbReference>
<dbReference type="EMBL" id="WBJX01000001">
    <property type="protein sequence ID" value="KAB1639783.1"/>
    <property type="molecule type" value="Genomic_DNA"/>
</dbReference>
<dbReference type="NCBIfam" id="TIGR00083">
    <property type="entry name" value="ribF"/>
    <property type="match status" value="1"/>
</dbReference>
<dbReference type="GO" id="GO:0009398">
    <property type="term" value="P:FMN biosynthetic process"/>
    <property type="evidence" value="ECO:0007669"/>
    <property type="project" value="UniProtKB-UniRule"/>
</dbReference>
<dbReference type="PIRSF" id="PIRSF004491">
    <property type="entry name" value="FAD_Synth"/>
    <property type="match status" value="1"/>
</dbReference>
<evidence type="ECO:0000256" key="7">
    <source>
        <dbReference type="ARBA" id="ARBA00022695"/>
    </source>
</evidence>
<evidence type="ECO:0000259" key="16">
    <source>
        <dbReference type="SMART" id="SM00904"/>
    </source>
</evidence>
<dbReference type="InterPro" id="IPR002606">
    <property type="entry name" value="Riboflavin_kinase_bac"/>
</dbReference>
<evidence type="ECO:0000256" key="3">
    <source>
        <dbReference type="ARBA" id="ARBA00005201"/>
    </source>
</evidence>
<dbReference type="GO" id="GO:0005524">
    <property type="term" value="F:ATP binding"/>
    <property type="evidence" value="ECO:0007669"/>
    <property type="project" value="UniProtKB-UniRule"/>
</dbReference>
<evidence type="ECO:0000256" key="13">
    <source>
        <dbReference type="ARBA" id="ARBA00047880"/>
    </source>
</evidence>
<evidence type="ECO:0000256" key="4">
    <source>
        <dbReference type="ARBA" id="ARBA00022630"/>
    </source>
</evidence>
<dbReference type="CDD" id="cd02064">
    <property type="entry name" value="FAD_synthetase_N"/>
    <property type="match status" value="1"/>
</dbReference>
<keyword evidence="8 15" id="KW-0547">Nucleotide-binding</keyword>
<keyword evidence="7 15" id="KW-0548">Nucleotidyltransferase</keyword>
<dbReference type="AlphaFoldDB" id="A0A7J5B743"/>
<evidence type="ECO:0000256" key="6">
    <source>
        <dbReference type="ARBA" id="ARBA00022679"/>
    </source>
</evidence>
<comment type="pathway">
    <text evidence="2 15">Cofactor biosynthesis; FAD biosynthesis; FAD from FMN: step 1/1.</text>
</comment>
<dbReference type="FunFam" id="2.40.30.30:FF:000003">
    <property type="entry name" value="Riboflavin biosynthesis protein"/>
    <property type="match status" value="1"/>
</dbReference>
<dbReference type="SUPFAM" id="SSF52374">
    <property type="entry name" value="Nucleotidylyl transferase"/>
    <property type="match status" value="1"/>
</dbReference>
<reference evidence="17 18" key="1">
    <citation type="submission" date="2019-09" db="EMBL/GenBank/DDBJ databases">
        <title>Phylogeny of genus Pseudoclavibacter and closely related genus.</title>
        <authorList>
            <person name="Li Y."/>
        </authorList>
    </citation>
    <scope>NUCLEOTIDE SEQUENCE [LARGE SCALE GENOMIC DNA]</scope>
    <source>
        <strain evidence="17 18">THG-MD12</strain>
    </source>
</reference>
<dbReference type="InterPro" id="IPR023465">
    <property type="entry name" value="Riboflavin_kinase_dom_sf"/>
</dbReference>
<dbReference type="EC" id="2.7.7.2" evidence="15"/>
<evidence type="ECO:0000256" key="2">
    <source>
        <dbReference type="ARBA" id="ARBA00004726"/>
    </source>
</evidence>
<dbReference type="Gene3D" id="2.40.30.30">
    <property type="entry name" value="Riboflavin kinase-like"/>
    <property type="match status" value="1"/>
</dbReference>
<keyword evidence="11 15" id="KW-0067">ATP-binding</keyword>
<gene>
    <name evidence="17" type="ORF">F8O03_05580</name>
</gene>
<dbReference type="SUPFAM" id="SSF82114">
    <property type="entry name" value="Riboflavin kinase-like"/>
    <property type="match status" value="1"/>
</dbReference>
<dbReference type="NCBIfam" id="NF004160">
    <property type="entry name" value="PRK05627.1-3"/>
    <property type="match status" value="1"/>
</dbReference>
<keyword evidence="12" id="KW-0511">Multifunctional enzyme</keyword>
<evidence type="ECO:0000256" key="8">
    <source>
        <dbReference type="ARBA" id="ARBA00022741"/>
    </source>
</evidence>
<dbReference type="GO" id="GO:0003919">
    <property type="term" value="F:FMN adenylyltransferase activity"/>
    <property type="evidence" value="ECO:0007669"/>
    <property type="project" value="UniProtKB-UniRule"/>
</dbReference>
<keyword evidence="4 15" id="KW-0285">Flavoprotein</keyword>
<evidence type="ECO:0000256" key="10">
    <source>
        <dbReference type="ARBA" id="ARBA00022827"/>
    </source>
</evidence>
<comment type="function">
    <text evidence="1">Catalyzes the phosphorylation of riboflavin to FMN followed by the adenylation of FMN to FAD.</text>
</comment>
<dbReference type="Proteomes" id="UP000490386">
    <property type="component" value="Unassembled WGS sequence"/>
</dbReference>
<comment type="catalytic activity">
    <reaction evidence="13 15">
        <text>riboflavin + ATP = FMN + ADP + H(+)</text>
        <dbReference type="Rhea" id="RHEA:14357"/>
        <dbReference type="ChEBI" id="CHEBI:15378"/>
        <dbReference type="ChEBI" id="CHEBI:30616"/>
        <dbReference type="ChEBI" id="CHEBI:57986"/>
        <dbReference type="ChEBI" id="CHEBI:58210"/>
        <dbReference type="ChEBI" id="CHEBI:456216"/>
        <dbReference type="EC" id="2.7.1.26"/>
    </reaction>
</comment>
<dbReference type="GO" id="GO:0009231">
    <property type="term" value="P:riboflavin biosynthetic process"/>
    <property type="evidence" value="ECO:0007669"/>
    <property type="project" value="InterPro"/>
</dbReference>
<dbReference type="Pfam" id="PF06574">
    <property type="entry name" value="FAD_syn"/>
    <property type="match status" value="1"/>
</dbReference>
<evidence type="ECO:0000256" key="5">
    <source>
        <dbReference type="ARBA" id="ARBA00022643"/>
    </source>
</evidence>
<keyword evidence="9 15" id="KW-0418">Kinase</keyword>
<evidence type="ECO:0000256" key="14">
    <source>
        <dbReference type="ARBA" id="ARBA00049494"/>
    </source>
</evidence>
<evidence type="ECO:0000313" key="17">
    <source>
        <dbReference type="EMBL" id="KAB1639783.1"/>
    </source>
</evidence>
<comment type="similarity">
    <text evidence="15">Belongs to the ribF family.</text>
</comment>
<comment type="pathway">
    <text evidence="3 15">Cofactor biosynthesis; FMN biosynthesis; FMN from riboflavin (ATP route): step 1/1.</text>
</comment>
<evidence type="ECO:0000256" key="15">
    <source>
        <dbReference type="PIRNR" id="PIRNR004491"/>
    </source>
</evidence>
<evidence type="ECO:0000256" key="11">
    <source>
        <dbReference type="ARBA" id="ARBA00022840"/>
    </source>
</evidence>
<keyword evidence="5 15" id="KW-0288">FMN</keyword>
<feature type="domain" description="Riboflavin kinase" evidence="16">
    <location>
        <begin position="189"/>
        <end position="314"/>
    </location>
</feature>
<accession>A0A7J5B743</accession>
<proteinExistence type="inferred from homology"/>
<dbReference type="EC" id="2.7.1.26" evidence="15"/>
<organism evidence="17 18">
    <name type="scientific">Pseudoclavibacter terrae</name>
    <dbReference type="NCBI Taxonomy" id="1530195"/>
    <lineage>
        <taxon>Bacteria</taxon>
        <taxon>Bacillati</taxon>
        <taxon>Actinomycetota</taxon>
        <taxon>Actinomycetes</taxon>
        <taxon>Micrococcales</taxon>
        <taxon>Microbacteriaceae</taxon>
        <taxon>Pseudoclavibacter</taxon>
    </lineage>
</organism>
<dbReference type="SMART" id="SM00904">
    <property type="entry name" value="Flavokinase"/>
    <property type="match status" value="1"/>
</dbReference>
<protein>
    <recommendedName>
        <fullName evidence="15">Riboflavin biosynthesis protein</fullName>
    </recommendedName>
    <domain>
        <recommendedName>
            <fullName evidence="15">Riboflavin kinase</fullName>
            <ecNumber evidence="15">2.7.1.26</ecNumber>
        </recommendedName>
        <alternativeName>
            <fullName evidence="15">Flavokinase</fullName>
        </alternativeName>
    </domain>
    <domain>
        <recommendedName>
            <fullName evidence="15">FMN adenylyltransferase</fullName>
            <ecNumber evidence="15">2.7.7.2</ecNumber>
        </recommendedName>
        <alternativeName>
            <fullName evidence="15">FAD pyrophosphorylase</fullName>
        </alternativeName>
        <alternativeName>
            <fullName evidence="15">FAD synthase</fullName>
        </alternativeName>
    </domain>
</protein>
<dbReference type="RefSeq" id="WP_151422934.1">
    <property type="nucleotide sequence ID" value="NZ_CANKVH010000002.1"/>
</dbReference>
<keyword evidence="6 15" id="KW-0808">Transferase</keyword>
<evidence type="ECO:0000256" key="12">
    <source>
        <dbReference type="ARBA" id="ARBA00023268"/>
    </source>
</evidence>
<dbReference type="UniPathway" id="UPA00276">
    <property type="reaction ID" value="UER00406"/>
</dbReference>
<evidence type="ECO:0000256" key="9">
    <source>
        <dbReference type="ARBA" id="ARBA00022777"/>
    </source>
</evidence>
<dbReference type="PANTHER" id="PTHR22749:SF6">
    <property type="entry name" value="RIBOFLAVIN KINASE"/>
    <property type="match status" value="1"/>
</dbReference>
<keyword evidence="10 15" id="KW-0274">FAD</keyword>
<evidence type="ECO:0000313" key="18">
    <source>
        <dbReference type="Proteomes" id="UP000490386"/>
    </source>
</evidence>
<dbReference type="GO" id="GO:0006747">
    <property type="term" value="P:FAD biosynthetic process"/>
    <property type="evidence" value="ECO:0007669"/>
    <property type="project" value="UniProtKB-UniRule"/>
</dbReference>
<evidence type="ECO:0000256" key="1">
    <source>
        <dbReference type="ARBA" id="ARBA00002121"/>
    </source>
</evidence>
<comment type="catalytic activity">
    <reaction evidence="14 15">
        <text>FMN + ATP + H(+) = FAD + diphosphate</text>
        <dbReference type="Rhea" id="RHEA:17237"/>
        <dbReference type="ChEBI" id="CHEBI:15378"/>
        <dbReference type="ChEBI" id="CHEBI:30616"/>
        <dbReference type="ChEBI" id="CHEBI:33019"/>
        <dbReference type="ChEBI" id="CHEBI:57692"/>
        <dbReference type="ChEBI" id="CHEBI:58210"/>
        <dbReference type="EC" id="2.7.7.2"/>
    </reaction>
</comment>
<dbReference type="OrthoDB" id="9803667at2"/>